<feature type="transmembrane region" description="Helical" evidence="2">
    <location>
        <begin position="751"/>
        <end position="771"/>
    </location>
</feature>
<dbReference type="EMBL" id="JAAGWG010000027">
    <property type="protein sequence ID" value="NEK87255.1"/>
    <property type="molecule type" value="Genomic_DNA"/>
</dbReference>
<evidence type="ECO:0000256" key="2">
    <source>
        <dbReference type="SAM" id="Phobius"/>
    </source>
</evidence>
<feature type="region of interest" description="Disordered" evidence="1">
    <location>
        <begin position="1"/>
        <end position="34"/>
    </location>
</feature>
<feature type="transmembrane region" description="Helical" evidence="2">
    <location>
        <begin position="401"/>
        <end position="418"/>
    </location>
</feature>
<accession>A0A6L9W5A0</accession>
<dbReference type="Proteomes" id="UP000479241">
    <property type="component" value="Unassembled WGS sequence"/>
</dbReference>
<feature type="transmembrane region" description="Helical" evidence="2">
    <location>
        <begin position="371"/>
        <end position="394"/>
    </location>
</feature>
<name>A0A6L9W5A0_9ACTN</name>
<organism evidence="3 4">
    <name type="scientific">Blastococcus saxobsidens</name>
    <dbReference type="NCBI Taxonomy" id="138336"/>
    <lineage>
        <taxon>Bacteria</taxon>
        <taxon>Bacillati</taxon>
        <taxon>Actinomycetota</taxon>
        <taxon>Actinomycetes</taxon>
        <taxon>Geodermatophilales</taxon>
        <taxon>Geodermatophilaceae</taxon>
        <taxon>Blastococcus</taxon>
    </lineage>
</organism>
<feature type="transmembrane region" description="Helical" evidence="2">
    <location>
        <begin position="43"/>
        <end position="64"/>
    </location>
</feature>
<feature type="transmembrane region" description="Helical" evidence="2">
    <location>
        <begin position="132"/>
        <end position="156"/>
    </location>
</feature>
<gene>
    <name evidence="3" type="ORF">GCU60_16050</name>
</gene>
<dbReference type="AlphaFoldDB" id="A0A6L9W5A0"/>
<proteinExistence type="predicted"/>
<keyword evidence="2" id="KW-0812">Transmembrane</keyword>
<feature type="transmembrane region" description="Helical" evidence="2">
    <location>
        <begin position="424"/>
        <end position="447"/>
    </location>
</feature>
<evidence type="ECO:0000313" key="4">
    <source>
        <dbReference type="Proteomes" id="UP000479241"/>
    </source>
</evidence>
<comment type="caution">
    <text evidence="3">The sequence shown here is derived from an EMBL/GenBank/DDBJ whole genome shotgun (WGS) entry which is preliminary data.</text>
</comment>
<feature type="transmembrane region" description="Helical" evidence="2">
    <location>
        <begin position="258"/>
        <end position="279"/>
    </location>
</feature>
<feature type="transmembrane region" description="Helical" evidence="2">
    <location>
        <begin position="459"/>
        <end position="482"/>
    </location>
</feature>
<keyword evidence="2" id="KW-0472">Membrane</keyword>
<feature type="transmembrane region" description="Helical" evidence="2">
    <location>
        <begin position="313"/>
        <end position="334"/>
    </location>
</feature>
<evidence type="ECO:0000256" key="1">
    <source>
        <dbReference type="SAM" id="MobiDB-lite"/>
    </source>
</evidence>
<keyword evidence="2" id="KW-1133">Transmembrane helix</keyword>
<reference evidence="3 4" key="1">
    <citation type="submission" date="2019-12" db="EMBL/GenBank/DDBJ databases">
        <title>the WGS of Blastococcus saxobsidens 67B17.</title>
        <authorList>
            <person name="Jiang Z."/>
        </authorList>
    </citation>
    <scope>NUCLEOTIDE SEQUENCE [LARGE SCALE GENOMIC DNA]</scope>
    <source>
        <strain evidence="3 4">67B17</strain>
    </source>
</reference>
<protein>
    <recommendedName>
        <fullName evidence="5">YfhO family protein</fullName>
    </recommendedName>
</protein>
<dbReference type="RefSeq" id="WP_163207051.1">
    <property type="nucleotide sequence ID" value="NZ_JAAGWG010000027.1"/>
</dbReference>
<evidence type="ECO:0000313" key="3">
    <source>
        <dbReference type="EMBL" id="NEK87255.1"/>
    </source>
</evidence>
<feature type="transmembrane region" description="Helical" evidence="2">
    <location>
        <begin position="341"/>
        <end position="359"/>
    </location>
</feature>
<feature type="transmembrane region" description="Helical" evidence="2">
    <location>
        <begin position="207"/>
        <end position="237"/>
    </location>
</feature>
<evidence type="ECO:0008006" key="5">
    <source>
        <dbReference type="Google" id="ProtNLM"/>
    </source>
</evidence>
<sequence>MSLSRPIAEPPTDDAPGVGAAGPVPTVRDPDGRRTWTGRRPGLWAFPLYLVVQLCLLAVLRAVAPRFFWFDDAQIQFMPMYWWLGRQLGDGSLPLLDPDQGMAGNLTADMQNGTLDVLRWPFMVWAGDQQDLVLVSTVHGWVCLLVLGAAALALLLNHHVRPALAVATALGVTTSGFLIWYGPAWTPSMWSLAALVWLWASLSSRRWYGVLGVGLAFAAAVGAGNPYIWPLLPILVACQAYERWRVGGRAVLRERRTWSTVLALLAGTVLSAPTLVNALDVAPWMWRLPPAATIGAAGTGTNLLDIVVGGPTLLNASSLPIFSTTVIALPLVALVDWRRAVRGPGVVTAAALWIAAVLWTQLPDYFLVFRIPFRLLSVVQVAFGLLVVLALTAATTLTRRRVAVAAGLIGLQLVVATMRSPVLWRWHVIGLLLAVAGLAAVVLLLRPGASPLRFASRRWVRPAAAATVLAVCASTLPLQLALQSTVQERYELIVLDEDQEGVPIYRPQSGGYDVGTTVEEFRRNSFATDTSLTVYPFRAFDDFDDRGWEQGVLGGNLNLLAGLRPGYGSLAVWPEGVQRYVRADFQSSLEPKQRAWFRIPEGADVPWVDLLSSNRVLLGVEGAVPLSIGTYFAKNWDQGETRDGWTEYVRREPLPGRVGLAPTGGVSVEDAAPNDGVATLGRPLESYTVSTGDDEGRLVFRTPYWNGFRATLDGRPVEVSAFADAVLQVELPAGVDSGRLEIFFEPIGARVLPWCTGLGALLLVGALVPGLRRDRRAETGRSAG</sequence>